<dbReference type="Pfam" id="PF00072">
    <property type="entry name" value="Response_reg"/>
    <property type="match status" value="1"/>
</dbReference>
<feature type="DNA-binding region" description="OmpR/PhoB-type" evidence="5">
    <location>
        <begin position="131"/>
        <end position="231"/>
    </location>
</feature>
<dbReference type="PROSITE" id="PS50110">
    <property type="entry name" value="RESPONSE_REGULATORY"/>
    <property type="match status" value="1"/>
</dbReference>
<evidence type="ECO:0000256" key="3">
    <source>
        <dbReference type="ARBA" id="ARBA00023125"/>
    </source>
</evidence>
<dbReference type="SUPFAM" id="SSF52172">
    <property type="entry name" value="CheY-like"/>
    <property type="match status" value="1"/>
</dbReference>
<accession>A0ABV1KFS7</accession>
<dbReference type="PANTHER" id="PTHR48111:SF40">
    <property type="entry name" value="PHOSPHATE REGULON TRANSCRIPTIONAL REGULATORY PROTEIN PHOB"/>
    <property type="match status" value="1"/>
</dbReference>
<feature type="domain" description="OmpR/PhoB-type" evidence="7">
    <location>
        <begin position="131"/>
        <end position="231"/>
    </location>
</feature>
<dbReference type="Gene3D" id="3.40.50.2300">
    <property type="match status" value="1"/>
</dbReference>
<feature type="modified residue" description="4-aspartylphosphate" evidence="4">
    <location>
        <position position="55"/>
    </location>
</feature>
<dbReference type="InterPro" id="IPR036388">
    <property type="entry name" value="WH-like_DNA-bd_sf"/>
</dbReference>
<reference evidence="8 9" key="1">
    <citation type="submission" date="2024-03" db="EMBL/GenBank/DDBJ databases">
        <title>Draft genome sequence of Pseudonocardia nematodicida JCM 31783.</title>
        <authorList>
            <person name="Butdee W."/>
            <person name="Duangmal K."/>
        </authorList>
    </citation>
    <scope>NUCLEOTIDE SEQUENCE [LARGE SCALE GENOMIC DNA]</scope>
    <source>
        <strain evidence="8 9">JCM 31783</strain>
    </source>
</reference>
<dbReference type="RefSeq" id="WP_349300391.1">
    <property type="nucleotide sequence ID" value="NZ_JBEDNQ010000010.1"/>
</dbReference>
<keyword evidence="1 4" id="KW-0597">Phosphoprotein</keyword>
<dbReference type="SMART" id="SM00448">
    <property type="entry name" value="REC"/>
    <property type="match status" value="1"/>
</dbReference>
<dbReference type="Pfam" id="PF00486">
    <property type="entry name" value="Trans_reg_C"/>
    <property type="match status" value="1"/>
</dbReference>
<evidence type="ECO:0000256" key="2">
    <source>
        <dbReference type="ARBA" id="ARBA00023012"/>
    </source>
</evidence>
<evidence type="ECO:0000259" key="7">
    <source>
        <dbReference type="PROSITE" id="PS51755"/>
    </source>
</evidence>
<dbReference type="CDD" id="cd00383">
    <property type="entry name" value="trans_reg_C"/>
    <property type="match status" value="1"/>
</dbReference>
<comment type="caution">
    <text evidence="8">The sequence shown here is derived from an EMBL/GenBank/DDBJ whole genome shotgun (WGS) entry which is preliminary data.</text>
</comment>
<dbReference type="InterPro" id="IPR001867">
    <property type="entry name" value="OmpR/PhoB-type_DNA-bd"/>
</dbReference>
<organism evidence="8 9">
    <name type="scientific">Pseudonocardia nematodicida</name>
    <dbReference type="NCBI Taxonomy" id="1206997"/>
    <lineage>
        <taxon>Bacteria</taxon>
        <taxon>Bacillati</taxon>
        <taxon>Actinomycetota</taxon>
        <taxon>Actinomycetes</taxon>
        <taxon>Pseudonocardiales</taxon>
        <taxon>Pseudonocardiaceae</taxon>
        <taxon>Pseudonocardia</taxon>
    </lineage>
</organism>
<evidence type="ECO:0000259" key="6">
    <source>
        <dbReference type="PROSITE" id="PS50110"/>
    </source>
</evidence>
<dbReference type="Proteomes" id="UP001494902">
    <property type="component" value="Unassembled WGS sequence"/>
</dbReference>
<dbReference type="SMART" id="SM00862">
    <property type="entry name" value="Trans_reg_C"/>
    <property type="match status" value="1"/>
</dbReference>
<dbReference type="EMBL" id="JBEDNQ010000010">
    <property type="protein sequence ID" value="MEQ3553320.1"/>
    <property type="molecule type" value="Genomic_DNA"/>
</dbReference>
<dbReference type="Gene3D" id="1.10.10.10">
    <property type="entry name" value="Winged helix-like DNA-binding domain superfamily/Winged helix DNA-binding domain"/>
    <property type="match status" value="1"/>
</dbReference>
<keyword evidence="2" id="KW-0902">Two-component regulatory system</keyword>
<dbReference type="PANTHER" id="PTHR48111">
    <property type="entry name" value="REGULATOR OF RPOS"/>
    <property type="match status" value="1"/>
</dbReference>
<dbReference type="PROSITE" id="PS51755">
    <property type="entry name" value="OMPR_PHOB"/>
    <property type="match status" value="1"/>
</dbReference>
<keyword evidence="9" id="KW-1185">Reference proteome</keyword>
<evidence type="ECO:0000256" key="4">
    <source>
        <dbReference type="PROSITE-ProRule" id="PRU00169"/>
    </source>
</evidence>
<gene>
    <name evidence="8" type="ORF">WIS52_22850</name>
</gene>
<name>A0ABV1KFS7_9PSEU</name>
<protein>
    <submittedName>
        <fullName evidence="8">Response regulator transcription factor</fullName>
    </submittedName>
</protein>
<dbReference type="Gene3D" id="6.10.250.690">
    <property type="match status" value="1"/>
</dbReference>
<evidence type="ECO:0000313" key="9">
    <source>
        <dbReference type="Proteomes" id="UP001494902"/>
    </source>
</evidence>
<evidence type="ECO:0000256" key="1">
    <source>
        <dbReference type="ARBA" id="ARBA00022553"/>
    </source>
</evidence>
<sequence>MNAATRILLVEDDRTIGDVLLCSLAENGYEVRWERTGAAALEAADREPCDLVLLDLGLPDLDGVAVCRRIRGVRPDAIVVILTARAGEMDVVLGLEAGADDYLTKPVRLTELLARVRAHLRRAGGDRPEASTVLEVGDLRVDTASRRATVAGREVPLRTKEFDLLARLAREPDAALSRDVLMADVWDEHWHGPTKTLDVHVAAVRRRLAGHPDGRVPVITTLRGHGYRLELPGDRSA</sequence>
<keyword evidence="3 5" id="KW-0238">DNA-binding</keyword>
<evidence type="ECO:0000313" key="8">
    <source>
        <dbReference type="EMBL" id="MEQ3553320.1"/>
    </source>
</evidence>
<dbReference type="InterPro" id="IPR001789">
    <property type="entry name" value="Sig_transdc_resp-reg_receiver"/>
</dbReference>
<evidence type="ECO:0000256" key="5">
    <source>
        <dbReference type="PROSITE-ProRule" id="PRU01091"/>
    </source>
</evidence>
<proteinExistence type="predicted"/>
<dbReference type="InterPro" id="IPR039420">
    <property type="entry name" value="WalR-like"/>
</dbReference>
<feature type="domain" description="Response regulatory" evidence="6">
    <location>
        <begin position="6"/>
        <end position="120"/>
    </location>
</feature>
<dbReference type="InterPro" id="IPR011006">
    <property type="entry name" value="CheY-like_superfamily"/>
</dbReference>